<feature type="domain" description="GRF-type" evidence="5">
    <location>
        <begin position="108"/>
        <end position="152"/>
    </location>
</feature>
<dbReference type="AlphaFoldDB" id="A0A445KDS1"/>
<sequence>MDVSFSSSGFPPRAIEETKRPSTTFLLSSKGFFKSKGNNQPPFEERRVGLSSSFTNSIVEDPIFEAKHLGSHHFVSELSSRLSVSLRSGAMERSSSSYTSEARSRVFCLCNIEAPLVTSWTEENTGRHFYGCGLYKDRGTKGCNFFQWHDPVGNNRQKKIIVGLMKEVDELKLREKDLQTMISEMKMMEKCLWIVLVVCW</sequence>
<organism evidence="6 7">
    <name type="scientific">Glycine soja</name>
    <name type="common">Wild soybean</name>
    <dbReference type="NCBI Taxonomy" id="3848"/>
    <lineage>
        <taxon>Eukaryota</taxon>
        <taxon>Viridiplantae</taxon>
        <taxon>Streptophyta</taxon>
        <taxon>Embryophyta</taxon>
        <taxon>Tracheophyta</taxon>
        <taxon>Spermatophyta</taxon>
        <taxon>Magnoliopsida</taxon>
        <taxon>eudicotyledons</taxon>
        <taxon>Gunneridae</taxon>
        <taxon>Pentapetalae</taxon>
        <taxon>rosids</taxon>
        <taxon>fabids</taxon>
        <taxon>Fabales</taxon>
        <taxon>Fabaceae</taxon>
        <taxon>Papilionoideae</taxon>
        <taxon>50 kb inversion clade</taxon>
        <taxon>NPAAA clade</taxon>
        <taxon>indigoferoid/millettioid clade</taxon>
        <taxon>Phaseoleae</taxon>
        <taxon>Glycine</taxon>
        <taxon>Glycine subgen. Soja</taxon>
    </lineage>
</organism>
<name>A0A445KDS1_GLYSO</name>
<dbReference type="Pfam" id="PF06839">
    <property type="entry name" value="Zn_ribbon_GRF"/>
    <property type="match status" value="1"/>
</dbReference>
<evidence type="ECO:0000256" key="3">
    <source>
        <dbReference type="ARBA" id="ARBA00022833"/>
    </source>
</evidence>
<dbReference type="InterPro" id="IPR010666">
    <property type="entry name" value="Znf_GRF"/>
</dbReference>
<keyword evidence="7" id="KW-1185">Reference proteome</keyword>
<dbReference type="GO" id="GO:0008270">
    <property type="term" value="F:zinc ion binding"/>
    <property type="evidence" value="ECO:0007669"/>
    <property type="project" value="UniProtKB-KW"/>
</dbReference>
<reference evidence="6 7" key="1">
    <citation type="submission" date="2018-09" db="EMBL/GenBank/DDBJ databases">
        <title>A high-quality reference genome of wild soybean provides a powerful tool to mine soybean genomes.</title>
        <authorList>
            <person name="Xie M."/>
            <person name="Chung C.Y.L."/>
            <person name="Li M.-W."/>
            <person name="Wong F.-L."/>
            <person name="Chan T.-F."/>
            <person name="Lam H.-M."/>
        </authorList>
    </citation>
    <scope>NUCLEOTIDE SEQUENCE [LARGE SCALE GENOMIC DNA]</scope>
    <source>
        <strain evidence="7">cv. W05</strain>
        <tissue evidence="6">Hypocotyl of etiolated seedlings</tissue>
    </source>
</reference>
<keyword evidence="1" id="KW-0479">Metal-binding</keyword>
<evidence type="ECO:0000313" key="6">
    <source>
        <dbReference type="EMBL" id="RZC08813.1"/>
    </source>
</evidence>
<comment type="caution">
    <text evidence="6">The sequence shown here is derived from an EMBL/GenBank/DDBJ whole genome shotgun (WGS) entry which is preliminary data.</text>
</comment>
<dbReference type="EMBL" id="QZWG01000006">
    <property type="protein sequence ID" value="RZC08813.1"/>
    <property type="molecule type" value="Genomic_DNA"/>
</dbReference>
<keyword evidence="3" id="KW-0862">Zinc</keyword>
<evidence type="ECO:0000313" key="7">
    <source>
        <dbReference type="Proteomes" id="UP000289340"/>
    </source>
</evidence>
<gene>
    <name evidence="6" type="ORF">D0Y65_015495</name>
</gene>
<dbReference type="PANTHER" id="PTHR33248">
    <property type="entry name" value="ZINC ION-BINDING PROTEIN"/>
    <property type="match status" value="1"/>
</dbReference>
<accession>A0A445KDS1</accession>
<proteinExistence type="predicted"/>
<evidence type="ECO:0000256" key="4">
    <source>
        <dbReference type="PROSITE-ProRule" id="PRU01343"/>
    </source>
</evidence>
<keyword evidence="2 4" id="KW-0863">Zinc-finger</keyword>
<feature type="non-terminal residue" evidence="6">
    <location>
        <position position="200"/>
    </location>
</feature>
<protein>
    <recommendedName>
        <fullName evidence="5">GRF-type domain-containing protein</fullName>
    </recommendedName>
</protein>
<dbReference type="Proteomes" id="UP000289340">
    <property type="component" value="Chromosome 6"/>
</dbReference>
<evidence type="ECO:0000259" key="5">
    <source>
        <dbReference type="PROSITE" id="PS51999"/>
    </source>
</evidence>
<evidence type="ECO:0000256" key="2">
    <source>
        <dbReference type="ARBA" id="ARBA00022771"/>
    </source>
</evidence>
<dbReference type="PROSITE" id="PS51999">
    <property type="entry name" value="ZF_GRF"/>
    <property type="match status" value="1"/>
</dbReference>
<evidence type="ECO:0000256" key="1">
    <source>
        <dbReference type="ARBA" id="ARBA00022723"/>
    </source>
</evidence>